<protein>
    <submittedName>
        <fullName evidence="4">Phage major capsid protein</fullName>
    </submittedName>
</protein>
<comment type="caution">
    <text evidence="4">The sequence shown here is derived from an EMBL/GenBank/DDBJ whole genome shotgun (WGS) entry which is preliminary data.</text>
</comment>
<evidence type="ECO:0000313" key="5">
    <source>
        <dbReference type="Proteomes" id="UP000034119"/>
    </source>
</evidence>
<dbReference type="Proteomes" id="UP000034119">
    <property type="component" value="Unassembled WGS sequence"/>
</dbReference>
<accession>A0A0G1VGC7</accession>
<evidence type="ECO:0000256" key="2">
    <source>
        <dbReference type="SAM" id="Coils"/>
    </source>
</evidence>
<dbReference type="STRING" id="1618342.UY40_C0017G0004"/>
<dbReference type="InterPro" id="IPR054612">
    <property type="entry name" value="Phage_capsid-like_C"/>
</dbReference>
<keyword evidence="2" id="KW-0175">Coiled coil</keyword>
<evidence type="ECO:0000313" key="4">
    <source>
        <dbReference type="EMBL" id="KKW05511.1"/>
    </source>
</evidence>
<name>A0A0G1VGC7_9BACT</name>
<comment type="subcellular location">
    <subcellularLocation>
        <location evidence="1">Virion</location>
    </subcellularLocation>
</comment>
<reference evidence="4 5" key="1">
    <citation type="journal article" date="2015" name="Nature">
        <title>rRNA introns, odd ribosomes, and small enigmatic genomes across a large radiation of phyla.</title>
        <authorList>
            <person name="Brown C.T."/>
            <person name="Hug L.A."/>
            <person name="Thomas B.C."/>
            <person name="Sharon I."/>
            <person name="Castelle C.J."/>
            <person name="Singh A."/>
            <person name="Wilkins M.J."/>
            <person name="Williams K.H."/>
            <person name="Banfield J.F."/>
        </authorList>
    </citation>
    <scope>NUCLEOTIDE SEQUENCE [LARGE SCALE GENOMIC DNA]</scope>
</reference>
<dbReference type="EMBL" id="LCPW01000017">
    <property type="protein sequence ID" value="KKW05511.1"/>
    <property type="molecule type" value="Genomic_DNA"/>
</dbReference>
<dbReference type="InterPro" id="IPR024455">
    <property type="entry name" value="Phage_capsid"/>
</dbReference>
<proteinExistence type="predicted"/>
<feature type="domain" description="Phage capsid-like C-terminal" evidence="3">
    <location>
        <begin position="123"/>
        <end position="403"/>
    </location>
</feature>
<evidence type="ECO:0000259" key="3">
    <source>
        <dbReference type="Pfam" id="PF05065"/>
    </source>
</evidence>
<feature type="coiled-coil region" evidence="2">
    <location>
        <begin position="17"/>
        <end position="66"/>
    </location>
</feature>
<organism evidence="4 5">
    <name type="scientific">candidate division CPR1 bacterium GW2011_GWC1_49_13</name>
    <dbReference type="NCBI Taxonomy" id="1618342"/>
    <lineage>
        <taxon>Bacteria</taxon>
        <taxon>candidate division CPR1</taxon>
    </lineage>
</organism>
<dbReference type="Pfam" id="PF05065">
    <property type="entry name" value="Phage_capsid"/>
    <property type="match status" value="1"/>
</dbReference>
<evidence type="ECO:0000256" key="1">
    <source>
        <dbReference type="ARBA" id="ARBA00004328"/>
    </source>
</evidence>
<dbReference type="AlphaFoldDB" id="A0A0G1VGC7"/>
<dbReference type="Gene3D" id="3.30.2320.10">
    <property type="entry name" value="hypothetical protein PF0899 domain"/>
    <property type="match status" value="1"/>
</dbReference>
<sequence>MTINEKRVQRRKIWEKMKSLNDKADAEKRDLSAEEQAQWNAMDAEIDKLAAEVETEEKRVAKMKEIEDGFKVTITEPIRPEPEGARSGELTSRAEYRAAVQRYYATGSETEFRALQVDKDAGGGYLVTPTFLSEMITMQRNLFVVRSAARTFTVPRGSSMYAPSMDSELGDLTFTAELLTGSADTTEPFGRRLMIPHPMARRAKISKTLVAAPGVDAEGIVKDSLSHKAGAVEENAFLNGSGSNEPLGVFVASALGIDTGQDVSTGNTTTEVKADGLIEAKYTLKDGYWPQAVWIFHQDTIKQIRKLKDGEGQYIWRAGLANDRGDTILDAPLRMSRYAPNTFNTGLYVGIIGDFSRYWIVDALGTTIQVLTELYAETNENGYIIRKEVDGMPVVEEAFVRVKLA</sequence>
<gene>
    <name evidence="4" type="ORF">UY40_C0017G0004</name>
</gene>
<dbReference type="SUPFAM" id="SSF56563">
    <property type="entry name" value="Major capsid protein gp5"/>
    <property type="match status" value="1"/>
</dbReference>
<dbReference type="NCBIfam" id="TIGR01554">
    <property type="entry name" value="major_cap_HK97"/>
    <property type="match status" value="1"/>
</dbReference>